<sequence length="179" mass="21282">MNLDYTKIQDNVNKYRYGVKIGNYNEETFGMDIKQNTHKIPNSTMKDSFGLQNTLLNMPQQKQTEAEKEYYEQTTFNHNGLQNHLLLGHGQQSNFENRQLTSTYDLSYNQQVKPQVQIYSKYEPNKTQFYQKSKQEEVADKVQHIVPDIKQTTNQQRLVKKKEFTNTFNDNYKKIPLRK</sequence>
<accession>A0A8S1JTR1</accession>
<evidence type="ECO:0000313" key="1">
    <source>
        <dbReference type="EMBL" id="CAD8043676.1"/>
    </source>
</evidence>
<dbReference type="AlphaFoldDB" id="A0A8S1JTR1"/>
<protein>
    <submittedName>
        <fullName evidence="1">Uncharacterized protein</fullName>
    </submittedName>
</protein>
<proteinExistence type="predicted"/>
<reference evidence="1" key="1">
    <citation type="submission" date="2021-01" db="EMBL/GenBank/DDBJ databases">
        <authorList>
            <consortium name="Genoscope - CEA"/>
            <person name="William W."/>
        </authorList>
    </citation>
    <scope>NUCLEOTIDE SEQUENCE</scope>
</reference>
<keyword evidence="2" id="KW-1185">Reference proteome</keyword>
<dbReference type="EMBL" id="CAJJDM010000002">
    <property type="protein sequence ID" value="CAD8043676.1"/>
    <property type="molecule type" value="Genomic_DNA"/>
</dbReference>
<gene>
    <name evidence="1" type="ORF">PPRIM_AZ9-3.1.T0050330</name>
</gene>
<organism evidence="1 2">
    <name type="scientific">Paramecium primaurelia</name>
    <dbReference type="NCBI Taxonomy" id="5886"/>
    <lineage>
        <taxon>Eukaryota</taxon>
        <taxon>Sar</taxon>
        <taxon>Alveolata</taxon>
        <taxon>Ciliophora</taxon>
        <taxon>Intramacronucleata</taxon>
        <taxon>Oligohymenophorea</taxon>
        <taxon>Peniculida</taxon>
        <taxon>Parameciidae</taxon>
        <taxon>Paramecium</taxon>
    </lineage>
</organism>
<name>A0A8S1JTR1_PARPR</name>
<dbReference type="Proteomes" id="UP000688137">
    <property type="component" value="Unassembled WGS sequence"/>
</dbReference>
<evidence type="ECO:0000313" key="2">
    <source>
        <dbReference type="Proteomes" id="UP000688137"/>
    </source>
</evidence>
<comment type="caution">
    <text evidence="1">The sequence shown here is derived from an EMBL/GenBank/DDBJ whole genome shotgun (WGS) entry which is preliminary data.</text>
</comment>